<accession>R7T366</accession>
<dbReference type="Proteomes" id="UP000014760">
    <property type="component" value="Unassembled WGS sequence"/>
</dbReference>
<gene>
    <name evidence="1" type="ORF">CAPTEDRAFT_199235</name>
</gene>
<evidence type="ECO:0000313" key="3">
    <source>
        <dbReference type="Proteomes" id="UP000014760"/>
    </source>
</evidence>
<evidence type="ECO:0000313" key="2">
    <source>
        <dbReference type="EnsemblMetazoa" id="CapteP199235"/>
    </source>
</evidence>
<reference evidence="1 3" key="2">
    <citation type="journal article" date="2013" name="Nature">
        <title>Insights into bilaterian evolution from three spiralian genomes.</title>
        <authorList>
            <person name="Simakov O."/>
            <person name="Marletaz F."/>
            <person name="Cho S.J."/>
            <person name="Edsinger-Gonzales E."/>
            <person name="Havlak P."/>
            <person name="Hellsten U."/>
            <person name="Kuo D.H."/>
            <person name="Larsson T."/>
            <person name="Lv J."/>
            <person name="Arendt D."/>
            <person name="Savage R."/>
            <person name="Osoegawa K."/>
            <person name="de Jong P."/>
            <person name="Grimwood J."/>
            <person name="Chapman J.A."/>
            <person name="Shapiro H."/>
            <person name="Aerts A."/>
            <person name="Otillar R.P."/>
            <person name="Terry A.Y."/>
            <person name="Boore J.L."/>
            <person name="Grigoriev I.V."/>
            <person name="Lindberg D.R."/>
            <person name="Seaver E.C."/>
            <person name="Weisblat D.A."/>
            <person name="Putnam N.H."/>
            <person name="Rokhsar D.S."/>
        </authorList>
    </citation>
    <scope>NUCLEOTIDE SEQUENCE</scope>
    <source>
        <strain evidence="1 3">I ESC-2004</strain>
    </source>
</reference>
<name>R7T366_CAPTE</name>
<dbReference type="EnsemblMetazoa" id="CapteT199235">
    <property type="protein sequence ID" value="CapteP199235"/>
    <property type="gene ID" value="CapteG199235"/>
</dbReference>
<sequence>MGKQPSEFTVHASGDDVTYREMRFHQSALCLKECPTTLWIGWKMGQCHQPDEPTAFLCKRQKLLLKHSKQSSESSDEVSRYMAAEVAYWTAQLKAGGRRMLHLTLV</sequence>
<keyword evidence="3" id="KW-1185">Reference proteome</keyword>
<dbReference type="HOGENOM" id="CLU_2225710_0_0_1"/>
<dbReference type="AlphaFoldDB" id="R7T366"/>
<organism evidence="1">
    <name type="scientific">Capitella teleta</name>
    <name type="common">Polychaete worm</name>
    <dbReference type="NCBI Taxonomy" id="283909"/>
    <lineage>
        <taxon>Eukaryota</taxon>
        <taxon>Metazoa</taxon>
        <taxon>Spiralia</taxon>
        <taxon>Lophotrochozoa</taxon>
        <taxon>Annelida</taxon>
        <taxon>Polychaeta</taxon>
        <taxon>Sedentaria</taxon>
        <taxon>Scolecida</taxon>
        <taxon>Capitellidae</taxon>
        <taxon>Capitella</taxon>
    </lineage>
</organism>
<proteinExistence type="predicted"/>
<evidence type="ECO:0000313" key="1">
    <source>
        <dbReference type="EMBL" id="ELT87038.1"/>
    </source>
</evidence>
<protein>
    <submittedName>
        <fullName evidence="1 2">Uncharacterized protein</fullName>
    </submittedName>
</protein>
<reference evidence="2" key="3">
    <citation type="submission" date="2015-06" db="UniProtKB">
        <authorList>
            <consortium name="EnsemblMetazoa"/>
        </authorList>
    </citation>
    <scope>IDENTIFICATION</scope>
</reference>
<dbReference type="EMBL" id="KB312532">
    <property type="protein sequence ID" value="ELT87038.1"/>
    <property type="molecule type" value="Genomic_DNA"/>
</dbReference>
<dbReference type="EMBL" id="AMQN01016094">
    <property type="status" value="NOT_ANNOTATED_CDS"/>
    <property type="molecule type" value="Genomic_DNA"/>
</dbReference>
<reference evidence="3" key="1">
    <citation type="submission" date="2012-12" db="EMBL/GenBank/DDBJ databases">
        <authorList>
            <person name="Hellsten U."/>
            <person name="Grimwood J."/>
            <person name="Chapman J.A."/>
            <person name="Shapiro H."/>
            <person name="Aerts A."/>
            <person name="Otillar R.P."/>
            <person name="Terry A.Y."/>
            <person name="Boore J.L."/>
            <person name="Simakov O."/>
            <person name="Marletaz F."/>
            <person name="Cho S.-J."/>
            <person name="Edsinger-Gonzales E."/>
            <person name="Havlak P."/>
            <person name="Kuo D.-H."/>
            <person name="Larsson T."/>
            <person name="Lv J."/>
            <person name="Arendt D."/>
            <person name="Savage R."/>
            <person name="Osoegawa K."/>
            <person name="de Jong P."/>
            <person name="Lindberg D.R."/>
            <person name="Seaver E.C."/>
            <person name="Weisblat D.A."/>
            <person name="Putnam N.H."/>
            <person name="Grigoriev I.V."/>
            <person name="Rokhsar D.S."/>
        </authorList>
    </citation>
    <scope>NUCLEOTIDE SEQUENCE</scope>
    <source>
        <strain evidence="3">I ESC-2004</strain>
    </source>
</reference>